<feature type="domain" description="HTH cro/C1-type" evidence="1">
    <location>
        <begin position="13"/>
        <end position="66"/>
    </location>
</feature>
<comment type="caution">
    <text evidence="2">The sequence shown here is derived from an EMBL/GenBank/DDBJ whole genome shotgun (WGS) entry which is preliminary data.</text>
</comment>
<evidence type="ECO:0000313" key="2">
    <source>
        <dbReference type="EMBL" id="PFG48462.1"/>
    </source>
</evidence>
<dbReference type="Pfam" id="PF19054">
    <property type="entry name" value="DUF5753"/>
    <property type="match status" value="1"/>
</dbReference>
<reference evidence="2 3" key="1">
    <citation type="submission" date="2017-10" db="EMBL/GenBank/DDBJ databases">
        <title>Sequencing the genomes of 1000 actinobacteria strains.</title>
        <authorList>
            <person name="Klenk H.-P."/>
        </authorList>
    </citation>
    <scope>NUCLEOTIDE SEQUENCE [LARGE SCALE GENOMIC DNA]</scope>
    <source>
        <strain evidence="2 3">DSM 46092</strain>
    </source>
</reference>
<dbReference type="InterPro" id="IPR001387">
    <property type="entry name" value="Cro/C1-type_HTH"/>
</dbReference>
<dbReference type="Gene3D" id="1.10.260.40">
    <property type="entry name" value="lambda repressor-like DNA-binding domains"/>
    <property type="match status" value="1"/>
</dbReference>
<name>A0A2A9FD23_9PSEU</name>
<accession>A0A2A9FD23</accession>
<organism evidence="2 3">
    <name type="scientific">Amycolatopsis sulphurea</name>
    <dbReference type="NCBI Taxonomy" id="76022"/>
    <lineage>
        <taxon>Bacteria</taxon>
        <taxon>Bacillati</taxon>
        <taxon>Actinomycetota</taxon>
        <taxon>Actinomycetes</taxon>
        <taxon>Pseudonocardiales</taxon>
        <taxon>Pseudonocardiaceae</taxon>
        <taxon>Amycolatopsis</taxon>
    </lineage>
</organism>
<gene>
    <name evidence="2" type="ORF">ATK36_3551</name>
</gene>
<dbReference type="Pfam" id="PF13560">
    <property type="entry name" value="HTH_31"/>
    <property type="match status" value="1"/>
</dbReference>
<dbReference type="EMBL" id="PDJK01000002">
    <property type="protein sequence ID" value="PFG48462.1"/>
    <property type="molecule type" value="Genomic_DNA"/>
</dbReference>
<sequence length="297" mass="32155">MPTPRARGLGAALRDARVEKRFGVPELGRRIGVNPALLSEWEVGRQVPTPEEVAGVLGALGVTGERKAWIMSLARGLAGPSWFTPGTQADPTHYTTLVAHERVAVSMTVWAPLLIPDLVQIPDYARLALGPDLRDGDELEQVVQNRLDRNRILFGAGAIEADMFVGTETLANHFGDAEVMARQVRYLMDLIGVSQTLRIRVVPSQAVAEGAFSHYQLRDGTEAVYCPHHGVGVFLIDEQAAPYADISARLAKAAWSPAKSLERLSAVAAGFDGEVAQRRRMTDERLAELLSGEDSGG</sequence>
<evidence type="ECO:0000259" key="1">
    <source>
        <dbReference type="PROSITE" id="PS50943"/>
    </source>
</evidence>
<dbReference type="InterPro" id="IPR010982">
    <property type="entry name" value="Lambda_DNA-bd_dom_sf"/>
</dbReference>
<dbReference type="SMART" id="SM00530">
    <property type="entry name" value="HTH_XRE"/>
    <property type="match status" value="1"/>
</dbReference>
<keyword evidence="3" id="KW-1185">Reference proteome</keyword>
<dbReference type="CDD" id="cd00093">
    <property type="entry name" value="HTH_XRE"/>
    <property type="match status" value="1"/>
</dbReference>
<dbReference type="SUPFAM" id="SSF47413">
    <property type="entry name" value="lambda repressor-like DNA-binding domains"/>
    <property type="match status" value="1"/>
</dbReference>
<dbReference type="InterPro" id="IPR043917">
    <property type="entry name" value="DUF5753"/>
</dbReference>
<proteinExistence type="predicted"/>
<dbReference type="AlphaFoldDB" id="A0A2A9FD23"/>
<dbReference type="PROSITE" id="PS50943">
    <property type="entry name" value="HTH_CROC1"/>
    <property type="match status" value="1"/>
</dbReference>
<protein>
    <submittedName>
        <fullName evidence="2">Helix-turn-helix protein</fullName>
    </submittedName>
</protein>
<dbReference type="GO" id="GO:0003677">
    <property type="term" value="F:DNA binding"/>
    <property type="evidence" value="ECO:0007669"/>
    <property type="project" value="InterPro"/>
</dbReference>
<evidence type="ECO:0000313" key="3">
    <source>
        <dbReference type="Proteomes" id="UP000243542"/>
    </source>
</evidence>
<dbReference type="Proteomes" id="UP000243542">
    <property type="component" value="Unassembled WGS sequence"/>
</dbReference>